<evidence type="ECO:0000256" key="4">
    <source>
        <dbReference type="ARBA" id="ARBA00022842"/>
    </source>
</evidence>
<name>A0A3S0HU29_9PROT</name>
<reference evidence="5 6" key="1">
    <citation type="submission" date="2018-12" db="EMBL/GenBank/DDBJ databases">
        <authorList>
            <person name="Yang Y."/>
        </authorList>
    </citation>
    <scope>NUCLEOTIDE SEQUENCE [LARGE SCALE GENOMIC DNA]</scope>
    <source>
        <strain evidence="5 6">L-25-5w-1</strain>
    </source>
</reference>
<proteinExistence type="inferred from homology"/>
<dbReference type="EMBL" id="RXMA01000034">
    <property type="protein sequence ID" value="RTR15528.1"/>
    <property type="molecule type" value="Genomic_DNA"/>
</dbReference>
<dbReference type="InterPro" id="IPR023198">
    <property type="entry name" value="PGP-like_dom2"/>
</dbReference>
<dbReference type="PANTHER" id="PTHR46193">
    <property type="entry name" value="6-PHOSPHOGLUCONATE PHOSPHATASE"/>
    <property type="match status" value="1"/>
</dbReference>
<dbReference type="SFLD" id="SFLDG01129">
    <property type="entry name" value="C1.5:_HAD__Beta-PGM__Phosphata"/>
    <property type="match status" value="1"/>
</dbReference>
<dbReference type="InterPro" id="IPR041492">
    <property type="entry name" value="HAD_2"/>
</dbReference>
<dbReference type="Gene3D" id="3.40.50.1000">
    <property type="entry name" value="HAD superfamily/HAD-like"/>
    <property type="match status" value="1"/>
</dbReference>
<dbReference type="Gene3D" id="1.10.150.240">
    <property type="entry name" value="Putative phosphatase, domain 2"/>
    <property type="match status" value="1"/>
</dbReference>
<dbReference type="SFLD" id="SFLDS00003">
    <property type="entry name" value="Haloacid_Dehalogenase"/>
    <property type="match status" value="1"/>
</dbReference>
<dbReference type="CDD" id="cd07505">
    <property type="entry name" value="HAD_BPGM-like"/>
    <property type="match status" value="1"/>
</dbReference>
<gene>
    <name evidence="5" type="ORF">EJ903_23010</name>
</gene>
<keyword evidence="4" id="KW-0460">Magnesium</keyword>
<dbReference type="InterPro" id="IPR036412">
    <property type="entry name" value="HAD-like_sf"/>
</dbReference>
<dbReference type="PANTHER" id="PTHR46193:SF9">
    <property type="entry name" value="HALOACID DEHALOGENASE-LIKE HYDROLASE DOMAIN-CONTAINING PROTEIN SGPP"/>
    <property type="match status" value="1"/>
</dbReference>
<dbReference type="Proteomes" id="UP000277007">
    <property type="component" value="Unassembled WGS sequence"/>
</dbReference>
<dbReference type="PRINTS" id="PR00413">
    <property type="entry name" value="HADHALOGNASE"/>
</dbReference>
<dbReference type="NCBIfam" id="TIGR01509">
    <property type="entry name" value="HAD-SF-IA-v3"/>
    <property type="match status" value="1"/>
</dbReference>
<dbReference type="InterPro" id="IPR006439">
    <property type="entry name" value="HAD-SF_hydro_IA"/>
</dbReference>
<dbReference type="SUPFAM" id="SSF56784">
    <property type="entry name" value="HAD-like"/>
    <property type="match status" value="1"/>
</dbReference>
<comment type="cofactor">
    <cofactor evidence="1">
        <name>Mg(2+)</name>
        <dbReference type="ChEBI" id="CHEBI:18420"/>
    </cofactor>
</comment>
<dbReference type="Pfam" id="PF13419">
    <property type="entry name" value="HAD_2"/>
    <property type="match status" value="1"/>
</dbReference>
<keyword evidence="6" id="KW-1185">Reference proteome</keyword>
<dbReference type="InterPro" id="IPR023214">
    <property type="entry name" value="HAD_sf"/>
</dbReference>
<dbReference type="RefSeq" id="WP_126619870.1">
    <property type="nucleotide sequence ID" value="NZ_JBHUCY010000017.1"/>
</dbReference>
<comment type="caution">
    <text evidence="5">The sequence shown here is derived from an EMBL/GenBank/DDBJ whole genome shotgun (WGS) entry which is preliminary data.</text>
</comment>
<dbReference type="InterPro" id="IPR051600">
    <property type="entry name" value="Beta-PGM-like"/>
</dbReference>
<evidence type="ECO:0000256" key="3">
    <source>
        <dbReference type="ARBA" id="ARBA00022723"/>
    </source>
</evidence>
<sequence length="216" mass="24603">MSIDTPTRIKAIFYDMDGVLIDAKDWHYEALNDALALFGMEIARDEHLALYDGLPTRRKLEMLSASRHLPPRLHGFINEMKQRRTIELAYSRCRPFFHHQYALSRLQAEGYRQAACSNSIRNTVSVMLGQAALLPYFEFYLSNEDVAHPKPHPEIYQAAMERMGLAPTECLVVEDNDHGIRAAKASGAHVMEVADIHGVTYDRIRRHIARAQGETP</sequence>
<evidence type="ECO:0000256" key="1">
    <source>
        <dbReference type="ARBA" id="ARBA00001946"/>
    </source>
</evidence>
<dbReference type="OrthoDB" id="9800058at2"/>
<protein>
    <submittedName>
        <fullName evidence="5">HAD family phosphatase</fullName>
    </submittedName>
</protein>
<dbReference type="GO" id="GO:0003824">
    <property type="term" value="F:catalytic activity"/>
    <property type="evidence" value="ECO:0007669"/>
    <property type="project" value="UniProtKB-ARBA"/>
</dbReference>
<evidence type="ECO:0000256" key="2">
    <source>
        <dbReference type="ARBA" id="ARBA00006171"/>
    </source>
</evidence>
<accession>A0A3S0HU29</accession>
<evidence type="ECO:0000313" key="5">
    <source>
        <dbReference type="EMBL" id="RTR15528.1"/>
    </source>
</evidence>
<keyword evidence="3" id="KW-0479">Metal-binding</keyword>
<organism evidence="5 6">
    <name type="scientific">Azospirillum griseum</name>
    <dbReference type="NCBI Taxonomy" id="2496639"/>
    <lineage>
        <taxon>Bacteria</taxon>
        <taxon>Pseudomonadati</taxon>
        <taxon>Pseudomonadota</taxon>
        <taxon>Alphaproteobacteria</taxon>
        <taxon>Rhodospirillales</taxon>
        <taxon>Azospirillaceae</taxon>
        <taxon>Azospirillum</taxon>
    </lineage>
</organism>
<dbReference type="GO" id="GO:0046872">
    <property type="term" value="F:metal ion binding"/>
    <property type="evidence" value="ECO:0007669"/>
    <property type="project" value="UniProtKB-KW"/>
</dbReference>
<dbReference type="AlphaFoldDB" id="A0A3S0HU29"/>
<evidence type="ECO:0000313" key="6">
    <source>
        <dbReference type="Proteomes" id="UP000277007"/>
    </source>
</evidence>
<comment type="similarity">
    <text evidence="2">Belongs to the HAD-like hydrolase superfamily. CbbY/CbbZ/Gph/YieH family.</text>
</comment>